<dbReference type="RefSeq" id="WP_269512170.1">
    <property type="nucleotide sequence ID" value="NZ_CP114721.1"/>
</dbReference>
<proteinExistence type="predicted"/>
<evidence type="ECO:0008006" key="3">
    <source>
        <dbReference type="Google" id="ProtNLM"/>
    </source>
</evidence>
<dbReference type="AlphaFoldDB" id="A0AAX3JNZ0"/>
<dbReference type="SUPFAM" id="SSF74748">
    <property type="entry name" value="Variable surface antigen VlsE"/>
    <property type="match status" value="1"/>
</dbReference>
<name>A0AAX3JNZ0_9SPIR</name>
<sequence>MSCNSSGTDIEESSQSRFLKSVISLGNDFLNVFTSFGDMVGSVY</sequence>
<geneLocation type="plasmid" evidence="1 2">
    <name>pZSt-lp92</name>
</geneLocation>
<gene>
    <name evidence="1" type="ORF">O5404_04670</name>
</gene>
<accession>A0AAX3JNZ0</accession>
<reference evidence="1" key="1">
    <citation type="submission" date="2022-12" db="EMBL/GenBank/DDBJ databases">
        <title>B. miyamotoi WGS.</title>
        <authorList>
            <person name="Gabriele M."/>
            <person name="Kuleshov K.V."/>
            <person name="Hepner S."/>
            <person name="Hoornstra D."/>
            <person name="Hovius J.W."/>
            <person name="Platonov A.E."/>
            <person name="Fingerle V."/>
            <person name="Strube C."/>
        </authorList>
    </citation>
    <scope>NUCLEOTIDE SEQUENCE</scope>
    <source>
        <strain evidence="1">ZStruIII14-9</strain>
        <plasmid evidence="1">pZSt-lp92</plasmid>
    </source>
</reference>
<dbReference type="Proteomes" id="UP001164513">
    <property type="component" value="Plasmid pZSt-lp92"/>
</dbReference>
<keyword evidence="1" id="KW-0614">Plasmid</keyword>
<protein>
    <recommendedName>
        <fullName evidence="3">Variable large protein</fullName>
    </recommendedName>
</protein>
<dbReference type="EMBL" id="CP114721">
    <property type="protein sequence ID" value="WAZ72343.1"/>
    <property type="molecule type" value="Genomic_DNA"/>
</dbReference>
<evidence type="ECO:0000313" key="2">
    <source>
        <dbReference type="Proteomes" id="UP001164513"/>
    </source>
</evidence>
<evidence type="ECO:0000313" key="1">
    <source>
        <dbReference type="EMBL" id="WAZ72343.1"/>
    </source>
</evidence>
<organism evidence="1 2">
    <name type="scientific">Borrelia miyamotoi</name>
    <dbReference type="NCBI Taxonomy" id="47466"/>
    <lineage>
        <taxon>Bacteria</taxon>
        <taxon>Pseudomonadati</taxon>
        <taxon>Spirochaetota</taxon>
        <taxon>Spirochaetia</taxon>
        <taxon>Spirochaetales</taxon>
        <taxon>Borreliaceae</taxon>
        <taxon>Borrelia</taxon>
    </lineage>
</organism>